<feature type="transmembrane region" description="Helical" evidence="9">
    <location>
        <begin position="16"/>
        <end position="37"/>
    </location>
</feature>
<evidence type="ECO:0000259" key="10">
    <source>
        <dbReference type="Pfam" id="PF04290"/>
    </source>
</evidence>
<dbReference type="PANTHER" id="PTHR35011">
    <property type="entry name" value="2,3-DIKETO-L-GULONATE TRAP TRANSPORTER SMALL PERMEASE PROTEIN YIAM"/>
    <property type="match status" value="1"/>
</dbReference>
<feature type="transmembrane region" description="Helical" evidence="9">
    <location>
        <begin position="90"/>
        <end position="112"/>
    </location>
</feature>
<dbReference type="Pfam" id="PF04290">
    <property type="entry name" value="DctQ"/>
    <property type="match status" value="1"/>
</dbReference>
<comment type="caution">
    <text evidence="11">The sequence shown here is derived from an EMBL/GenBank/DDBJ whole genome shotgun (WGS) entry which is preliminary data.</text>
</comment>
<evidence type="ECO:0000256" key="4">
    <source>
        <dbReference type="ARBA" id="ARBA00022519"/>
    </source>
</evidence>
<dbReference type="InterPro" id="IPR055348">
    <property type="entry name" value="DctQ"/>
</dbReference>
<evidence type="ECO:0000256" key="6">
    <source>
        <dbReference type="ARBA" id="ARBA00022989"/>
    </source>
</evidence>
<dbReference type="GO" id="GO:0015740">
    <property type="term" value="P:C4-dicarboxylate transport"/>
    <property type="evidence" value="ECO:0007669"/>
    <property type="project" value="TreeGrafter"/>
</dbReference>
<name>A0A4R1RC02_HYDET</name>
<dbReference type="GO" id="GO:0022857">
    <property type="term" value="F:transmembrane transporter activity"/>
    <property type="evidence" value="ECO:0007669"/>
    <property type="project" value="TreeGrafter"/>
</dbReference>
<dbReference type="AlphaFoldDB" id="A0A4R1RC02"/>
<evidence type="ECO:0000256" key="7">
    <source>
        <dbReference type="ARBA" id="ARBA00023136"/>
    </source>
</evidence>
<dbReference type="RefSeq" id="WP_132015333.1">
    <property type="nucleotide sequence ID" value="NZ_SLUN01000021.1"/>
</dbReference>
<proteinExistence type="inferred from homology"/>
<dbReference type="PANTHER" id="PTHR35011:SF11">
    <property type="entry name" value="TRAP TRANSPORTER SMALL PERMEASE PROTEIN"/>
    <property type="match status" value="1"/>
</dbReference>
<evidence type="ECO:0000313" key="12">
    <source>
        <dbReference type="Proteomes" id="UP000295008"/>
    </source>
</evidence>
<evidence type="ECO:0000256" key="5">
    <source>
        <dbReference type="ARBA" id="ARBA00022692"/>
    </source>
</evidence>
<keyword evidence="4" id="KW-0997">Cell inner membrane</keyword>
<dbReference type="InterPro" id="IPR007387">
    <property type="entry name" value="TRAP_DctQ"/>
</dbReference>
<evidence type="ECO:0000313" key="11">
    <source>
        <dbReference type="EMBL" id="TCL63286.1"/>
    </source>
</evidence>
<reference evidence="11 12" key="1">
    <citation type="submission" date="2019-03" db="EMBL/GenBank/DDBJ databases">
        <title>Genomic Encyclopedia of Type Strains, Phase IV (KMG-IV): sequencing the most valuable type-strain genomes for metagenomic binning, comparative biology and taxonomic classification.</title>
        <authorList>
            <person name="Goeker M."/>
        </authorList>
    </citation>
    <scope>NUCLEOTIDE SEQUENCE [LARGE SCALE GENOMIC DNA]</scope>
    <source>
        <strain evidence="11 12">LX-B</strain>
    </source>
</reference>
<accession>A0A4R1RC02</accession>
<organism evidence="11 12">
    <name type="scientific">Hydrogenispora ethanolica</name>
    <dbReference type="NCBI Taxonomy" id="1082276"/>
    <lineage>
        <taxon>Bacteria</taxon>
        <taxon>Bacillati</taxon>
        <taxon>Bacillota</taxon>
        <taxon>Hydrogenispora</taxon>
    </lineage>
</organism>
<dbReference type="Proteomes" id="UP000295008">
    <property type="component" value="Unassembled WGS sequence"/>
</dbReference>
<keyword evidence="6 9" id="KW-1133">Transmembrane helix</keyword>
<keyword evidence="3" id="KW-1003">Cell membrane</keyword>
<keyword evidence="7 9" id="KW-0472">Membrane</keyword>
<comment type="subcellular location">
    <subcellularLocation>
        <location evidence="1">Cell inner membrane</location>
        <topology evidence="1">Multi-pass membrane protein</topology>
    </subcellularLocation>
</comment>
<comment type="similarity">
    <text evidence="8">Belongs to the TRAP transporter small permease family.</text>
</comment>
<dbReference type="OrthoDB" id="49066at2"/>
<dbReference type="GO" id="GO:0005886">
    <property type="term" value="C:plasma membrane"/>
    <property type="evidence" value="ECO:0007669"/>
    <property type="project" value="UniProtKB-SubCell"/>
</dbReference>
<dbReference type="EMBL" id="SLUN01000021">
    <property type="protein sequence ID" value="TCL63286.1"/>
    <property type="molecule type" value="Genomic_DNA"/>
</dbReference>
<evidence type="ECO:0000256" key="9">
    <source>
        <dbReference type="SAM" id="Phobius"/>
    </source>
</evidence>
<evidence type="ECO:0000256" key="3">
    <source>
        <dbReference type="ARBA" id="ARBA00022475"/>
    </source>
</evidence>
<feature type="transmembrane region" description="Helical" evidence="9">
    <location>
        <begin position="52"/>
        <end position="70"/>
    </location>
</feature>
<protein>
    <submittedName>
        <fullName evidence="11">TRAP-type C4-dicarboxylate transport system permease small subunit</fullName>
    </submittedName>
</protein>
<evidence type="ECO:0000256" key="2">
    <source>
        <dbReference type="ARBA" id="ARBA00022448"/>
    </source>
</evidence>
<keyword evidence="5 9" id="KW-0812">Transmembrane</keyword>
<sequence length="169" mass="19109">MQKEAWLLWLGRLERLITAATAFIMLVLSVLVCYQVFSRYVLRSSPFWIEELSVVAMMWIGLLGAAGCVWTDSNMTLELIVSRVPEKLRVWMKFLSDLIVAGFAWLLFQQGIILVRNTMTATMATLSLPMGYTYLILPLSGGFMVLFSLIKALRRLIRFYGAKGANDSA</sequence>
<evidence type="ECO:0000256" key="1">
    <source>
        <dbReference type="ARBA" id="ARBA00004429"/>
    </source>
</evidence>
<evidence type="ECO:0000256" key="8">
    <source>
        <dbReference type="ARBA" id="ARBA00038436"/>
    </source>
</evidence>
<keyword evidence="2" id="KW-0813">Transport</keyword>
<keyword evidence="12" id="KW-1185">Reference proteome</keyword>
<feature type="transmembrane region" description="Helical" evidence="9">
    <location>
        <begin position="132"/>
        <end position="153"/>
    </location>
</feature>
<feature type="domain" description="Tripartite ATP-independent periplasmic transporters DctQ component" evidence="10">
    <location>
        <begin position="29"/>
        <end position="156"/>
    </location>
</feature>
<gene>
    <name evidence="11" type="ORF">EDC14_10214</name>
</gene>